<proteinExistence type="predicted"/>
<dbReference type="SUPFAM" id="SSF52540">
    <property type="entry name" value="P-loop containing nucleoside triphosphate hydrolases"/>
    <property type="match status" value="1"/>
</dbReference>
<keyword evidence="2" id="KW-0342">GTP-binding</keyword>
<gene>
    <name evidence="3" type="ORF">BJX67DRAFT_76762</name>
</gene>
<sequence>MDRLSTWIFGRKSHRILLLGDDSSGKTTFLRQLKFGEVGETEPQPTRALDVETVYFPANYEWNIWEFRIRCKPVIWRALAPHILVVWLHDCTTDDWPPCGFLGLLKQMVDSGCRYIWVGLNKQDSPHASVERVEEARRKYAEELAKYKDQISSKVVTLSAKTGEGVPEVLADIHQTVVKVKLPPPGVGDEEGKMEKAVRGDTTVERLTTEDLPHLVEEEIFRDALDADAFWAPFLKGDLPRWTHYIYLKALYFIILAQAKRKDFYQIAEEFTVHLNRLRNTAPFLFEGSKTPKVYENAPFSRCLATFWTLQLQHAIREHRRHTMSAQLPSRNDFPNVLRHSPSLIDSYLWIDYYSTEPPWRPRDIWSAPTRRALPTQTNYLRDPATLSVRDEGPDRLVRYAFAVMQYVRSTGAPRGKVVTQALRALQQSTMRGRAADPTVEAYSETQAYFWIQMVHAALRSLDDEKGVRDTSEMSFEAFQEVFHLKPTEWKGYYSKKVWNGVSARSEFKMPDLKALPNVITSVADAKPLRATDISPGTSKLPSIEELTFRARMLCDELTEDLQSRGPPLLTHAHLLFYLHKRFTQSTEEAKEERLQRQANELFSEITGPMVAGPTQRNFWIQQVGFAVLDPDTRGESSTFPEFITSNLHLVYEELHGIYYSPRVWDGMGARERIQGPDRREMEAIAELEDEDWEHV</sequence>
<dbReference type="EMBL" id="JBFXLQ010000017">
    <property type="protein sequence ID" value="KAL2867711.1"/>
    <property type="molecule type" value="Genomic_DNA"/>
</dbReference>
<comment type="caution">
    <text evidence="3">The sequence shown here is derived from an EMBL/GenBank/DDBJ whole genome shotgun (WGS) entry which is preliminary data.</text>
</comment>
<dbReference type="Gene3D" id="3.40.50.300">
    <property type="entry name" value="P-loop containing nucleotide triphosphate hydrolases"/>
    <property type="match status" value="2"/>
</dbReference>
<dbReference type="RefSeq" id="XP_070886690.1">
    <property type="nucleotide sequence ID" value="XM_071035410.1"/>
</dbReference>
<protein>
    <submittedName>
        <fullName evidence="3">Uncharacterized protein</fullName>
    </submittedName>
</protein>
<accession>A0ABR4LT52</accession>
<dbReference type="InterPro" id="IPR006689">
    <property type="entry name" value="Small_GTPase_ARF/SAR"/>
</dbReference>
<keyword evidence="1" id="KW-0547">Nucleotide-binding</keyword>
<evidence type="ECO:0000256" key="2">
    <source>
        <dbReference type="ARBA" id="ARBA00023134"/>
    </source>
</evidence>
<name>A0ABR4LT52_9EURO</name>
<evidence type="ECO:0000313" key="4">
    <source>
        <dbReference type="Proteomes" id="UP001610432"/>
    </source>
</evidence>
<keyword evidence="4" id="KW-1185">Reference proteome</keyword>
<dbReference type="Proteomes" id="UP001610432">
    <property type="component" value="Unassembled WGS sequence"/>
</dbReference>
<reference evidence="3 4" key="1">
    <citation type="submission" date="2024-07" db="EMBL/GenBank/DDBJ databases">
        <title>Section-level genome sequencing and comparative genomics of Aspergillus sections Usti and Cavernicolus.</title>
        <authorList>
            <consortium name="Lawrence Berkeley National Laboratory"/>
            <person name="Nybo J.L."/>
            <person name="Vesth T.C."/>
            <person name="Theobald S."/>
            <person name="Frisvad J.C."/>
            <person name="Larsen T.O."/>
            <person name="Kjaerboelling I."/>
            <person name="Rothschild-Mancinelli K."/>
            <person name="Lyhne E.K."/>
            <person name="Kogle M.E."/>
            <person name="Barry K."/>
            <person name="Clum A."/>
            <person name="Na H."/>
            <person name="Ledsgaard L."/>
            <person name="Lin J."/>
            <person name="Lipzen A."/>
            <person name="Kuo A."/>
            <person name="Riley R."/>
            <person name="Mondo S."/>
            <person name="Labutti K."/>
            <person name="Haridas S."/>
            <person name="Pangalinan J."/>
            <person name="Salamov A.A."/>
            <person name="Simmons B.A."/>
            <person name="Magnuson J.K."/>
            <person name="Chen J."/>
            <person name="Drula E."/>
            <person name="Henrissat B."/>
            <person name="Wiebenga A."/>
            <person name="Lubbers R.J."/>
            <person name="Gomes A.C."/>
            <person name="Macurrencykelacurrency M.R."/>
            <person name="Stajich J."/>
            <person name="Grigoriev I.V."/>
            <person name="Mortensen U.H."/>
            <person name="De Vries R.P."/>
            <person name="Baker S.E."/>
            <person name="Andersen M.R."/>
        </authorList>
    </citation>
    <scope>NUCLEOTIDE SEQUENCE [LARGE SCALE GENOMIC DNA]</scope>
    <source>
        <strain evidence="3 4">CBS 449.75</strain>
    </source>
</reference>
<dbReference type="GeneID" id="98150482"/>
<dbReference type="SMART" id="SM00177">
    <property type="entry name" value="ARF"/>
    <property type="match status" value="1"/>
</dbReference>
<dbReference type="Pfam" id="PF00025">
    <property type="entry name" value="Arf"/>
    <property type="match status" value="1"/>
</dbReference>
<organism evidence="3 4">
    <name type="scientific">Aspergillus lucknowensis</name>
    <dbReference type="NCBI Taxonomy" id="176173"/>
    <lineage>
        <taxon>Eukaryota</taxon>
        <taxon>Fungi</taxon>
        <taxon>Dikarya</taxon>
        <taxon>Ascomycota</taxon>
        <taxon>Pezizomycotina</taxon>
        <taxon>Eurotiomycetes</taxon>
        <taxon>Eurotiomycetidae</taxon>
        <taxon>Eurotiales</taxon>
        <taxon>Aspergillaceae</taxon>
        <taxon>Aspergillus</taxon>
        <taxon>Aspergillus subgen. Nidulantes</taxon>
    </lineage>
</organism>
<evidence type="ECO:0000256" key="1">
    <source>
        <dbReference type="ARBA" id="ARBA00022741"/>
    </source>
</evidence>
<dbReference type="InterPro" id="IPR027417">
    <property type="entry name" value="P-loop_NTPase"/>
</dbReference>
<evidence type="ECO:0000313" key="3">
    <source>
        <dbReference type="EMBL" id="KAL2867711.1"/>
    </source>
</evidence>